<evidence type="ECO:0000259" key="1">
    <source>
        <dbReference type="Pfam" id="PF12697"/>
    </source>
</evidence>
<sequence length="264" mass="29078">MIESEQTTSVSQVFEQFLTPPRKSPSAKEQKLIEQAEIFSIPSKIADLTAYSWGEGATVLIVHGWGGRGTQFGSFVKPLVDSGYRVLAFDAPAHGKTVGKQTNGFELAEAIATIAAKESPIDTIIAHSLGATSTALALSKEVFARKVVCLASLCWLSSSVKRFAKLAKLSQQAEDELYRLMENKFGKDVWDIVSVDKRVANLSIPALLFHDRADRDCSLRESEAISQAWQNSQLIVTEGLGHNRILRDEQVVQQTVNFIKEQNI</sequence>
<keyword evidence="3" id="KW-1185">Reference proteome</keyword>
<dbReference type="Gene3D" id="3.40.50.1820">
    <property type="entry name" value="alpha/beta hydrolase"/>
    <property type="match status" value="1"/>
</dbReference>
<dbReference type="GO" id="GO:0016746">
    <property type="term" value="F:acyltransferase activity"/>
    <property type="evidence" value="ECO:0007669"/>
    <property type="project" value="UniProtKB-KW"/>
</dbReference>
<dbReference type="PANTHER" id="PTHR43689:SF8">
    <property type="entry name" value="ALPHA_BETA-HYDROLASES SUPERFAMILY PROTEIN"/>
    <property type="match status" value="1"/>
</dbReference>
<gene>
    <name evidence="2" type="ORF">H1P_110055</name>
</gene>
<accession>A0A563VJZ2</accession>
<dbReference type="InterPro" id="IPR000073">
    <property type="entry name" value="AB_hydrolase_1"/>
</dbReference>
<keyword evidence="2" id="KW-0378">Hydrolase</keyword>
<keyword evidence="2" id="KW-0808">Transferase</keyword>
<dbReference type="SUPFAM" id="SSF53474">
    <property type="entry name" value="alpha/beta-Hydrolases"/>
    <property type="match status" value="1"/>
</dbReference>
<dbReference type="InterPro" id="IPR029058">
    <property type="entry name" value="AB_hydrolase_fold"/>
</dbReference>
<keyword evidence="2" id="KW-0012">Acyltransferase</keyword>
<organism evidence="2 3">
    <name type="scientific">Hyella patelloides LEGE 07179</name>
    <dbReference type="NCBI Taxonomy" id="945734"/>
    <lineage>
        <taxon>Bacteria</taxon>
        <taxon>Bacillati</taxon>
        <taxon>Cyanobacteriota</taxon>
        <taxon>Cyanophyceae</taxon>
        <taxon>Pleurocapsales</taxon>
        <taxon>Hyellaceae</taxon>
        <taxon>Hyella</taxon>
    </lineage>
</organism>
<feature type="domain" description="AB hydrolase-1" evidence="1">
    <location>
        <begin position="59"/>
        <end position="252"/>
    </location>
</feature>
<evidence type="ECO:0000313" key="2">
    <source>
        <dbReference type="EMBL" id="VEP11605.1"/>
    </source>
</evidence>
<protein>
    <submittedName>
        <fullName evidence="2">Putative hydrolase or acyltransferase of alpha/beta superfamily</fullName>
    </submittedName>
</protein>
<dbReference type="RefSeq" id="WP_144863863.1">
    <property type="nucleotide sequence ID" value="NZ_LR213774.1"/>
</dbReference>
<dbReference type="Pfam" id="PF12697">
    <property type="entry name" value="Abhydrolase_6"/>
    <property type="match status" value="1"/>
</dbReference>
<dbReference type="OrthoDB" id="9785847at2"/>
<dbReference type="PANTHER" id="PTHR43689">
    <property type="entry name" value="HYDROLASE"/>
    <property type="match status" value="1"/>
</dbReference>
<reference evidence="2 3" key="1">
    <citation type="submission" date="2019-01" db="EMBL/GenBank/DDBJ databases">
        <authorList>
            <person name="Brito A."/>
        </authorList>
    </citation>
    <scope>NUCLEOTIDE SEQUENCE [LARGE SCALE GENOMIC DNA]</scope>
    <source>
        <strain evidence="2">1</strain>
    </source>
</reference>
<name>A0A563VJZ2_9CYAN</name>
<evidence type="ECO:0000313" key="3">
    <source>
        <dbReference type="Proteomes" id="UP000320055"/>
    </source>
</evidence>
<proteinExistence type="predicted"/>
<dbReference type="GO" id="GO:0016787">
    <property type="term" value="F:hydrolase activity"/>
    <property type="evidence" value="ECO:0007669"/>
    <property type="project" value="UniProtKB-KW"/>
</dbReference>
<dbReference type="EMBL" id="CAACVJ010000013">
    <property type="protein sequence ID" value="VEP11605.1"/>
    <property type="molecule type" value="Genomic_DNA"/>
</dbReference>
<dbReference type="Proteomes" id="UP000320055">
    <property type="component" value="Unassembled WGS sequence"/>
</dbReference>
<dbReference type="AlphaFoldDB" id="A0A563VJZ2"/>